<feature type="transmembrane region" description="Helical" evidence="7">
    <location>
        <begin position="326"/>
        <end position="346"/>
    </location>
</feature>
<keyword evidence="6 7" id="KW-0472">Membrane</keyword>
<comment type="similarity">
    <text evidence="2">Belongs to the polysaccharide synthase family.</text>
</comment>
<evidence type="ECO:0000256" key="7">
    <source>
        <dbReference type="SAM" id="Phobius"/>
    </source>
</evidence>
<comment type="subcellular location">
    <subcellularLocation>
        <location evidence="1">Cell membrane</location>
        <topology evidence="1">Multi-pass membrane protein</topology>
    </subcellularLocation>
</comment>
<feature type="transmembrane region" description="Helical" evidence="7">
    <location>
        <begin position="86"/>
        <end position="113"/>
    </location>
</feature>
<dbReference type="EMBL" id="CACRSL010000003">
    <property type="protein sequence ID" value="VYS78563.1"/>
    <property type="molecule type" value="Genomic_DNA"/>
</dbReference>
<keyword evidence="3" id="KW-1003">Cell membrane</keyword>
<proteinExistence type="inferred from homology"/>
<evidence type="ECO:0000256" key="1">
    <source>
        <dbReference type="ARBA" id="ARBA00004651"/>
    </source>
</evidence>
<sequence>MKFRKPIPRDGFFRAAAALTTGSALAQLLPMLASPLLARLYTPGELGAYALFVSTLNLTGQLACLKYDLALIVAPGEGQASGLLRISLSLCVGVSLLLLPLGLFARPIAAYFSASSYKWVWLIAPATFAVGVHAAFVGANLKLQNTGAICRANVTRGVALALGQPILSSWGAEGLCLGHILAYGAACFPLCQGACSLFGKKVEGQCLLPLLRDNRSFPLYTLPGSLLGNLAYSLAGYGFARLFSAGALGSYSLAVRLLSAPISLVSSPVGQAYLSRAGEKGLLAKVTRGLLPLGTLGYGALFLLAGPAVRLLFGPGWEPAILYLRLLLPLYLVRFVTVPTSTAAIARGRQKATALWQGGMLLLAAVPLGVPGIGPAMFLFYHAGLLSVGYLGFYRYCRGLDQRSAKGM</sequence>
<reference evidence="8" key="1">
    <citation type="submission" date="2019-11" db="EMBL/GenBank/DDBJ databases">
        <authorList>
            <person name="Feng L."/>
        </authorList>
    </citation>
    <scope>NUCLEOTIDE SEQUENCE</scope>
    <source>
        <strain evidence="8">AundefinedLFYP135</strain>
    </source>
</reference>
<protein>
    <submittedName>
        <fullName evidence="8">Polysaccharide biosynthesis protein</fullName>
    </submittedName>
</protein>
<name>A0A6N2RBT7_9FIRM</name>
<evidence type="ECO:0000256" key="2">
    <source>
        <dbReference type="ARBA" id="ARBA00007430"/>
    </source>
</evidence>
<keyword evidence="4 7" id="KW-0812">Transmembrane</keyword>
<dbReference type="InterPro" id="IPR050833">
    <property type="entry name" value="Poly_Biosynth_Transport"/>
</dbReference>
<feature type="transmembrane region" description="Helical" evidence="7">
    <location>
        <begin position="353"/>
        <end position="373"/>
    </location>
</feature>
<dbReference type="PANTHER" id="PTHR30250:SF10">
    <property type="entry name" value="LIPOPOLYSACCHARIDE BIOSYNTHESIS PROTEIN WZXC"/>
    <property type="match status" value="1"/>
</dbReference>
<dbReference type="GO" id="GO:0005886">
    <property type="term" value="C:plasma membrane"/>
    <property type="evidence" value="ECO:0007669"/>
    <property type="project" value="UniProtKB-SubCell"/>
</dbReference>
<feature type="transmembrane region" description="Helical" evidence="7">
    <location>
        <begin position="48"/>
        <end position="74"/>
    </location>
</feature>
<evidence type="ECO:0000256" key="3">
    <source>
        <dbReference type="ARBA" id="ARBA00022475"/>
    </source>
</evidence>
<accession>A0A6N2RBT7</accession>
<organism evidence="8">
    <name type="scientific">uncultured Anaerotruncus sp</name>
    <dbReference type="NCBI Taxonomy" id="905011"/>
    <lineage>
        <taxon>Bacteria</taxon>
        <taxon>Bacillati</taxon>
        <taxon>Bacillota</taxon>
        <taxon>Clostridia</taxon>
        <taxon>Eubacteriales</taxon>
        <taxon>Oscillospiraceae</taxon>
        <taxon>Anaerotruncus</taxon>
        <taxon>environmental samples</taxon>
    </lineage>
</organism>
<dbReference type="PANTHER" id="PTHR30250">
    <property type="entry name" value="PST FAMILY PREDICTED COLANIC ACID TRANSPORTER"/>
    <property type="match status" value="1"/>
</dbReference>
<gene>
    <name evidence="8" type="ORF">AULFYP135_00359</name>
</gene>
<dbReference type="AlphaFoldDB" id="A0A6N2RBT7"/>
<feature type="transmembrane region" description="Helical" evidence="7">
    <location>
        <begin position="119"/>
        <end position="141"/>
    </location>
</feature>
<evidence type="ECO:0000256" key="6">
    <source>
        <dbReference type="ARBA" id="ARBA00023136"/>
    </source>
</evidence>
<evidence type="ECO:0000313" key="8">
    <source>
        <dbReference type="EMBL" id="VYS78563.1"/>
    </source>
</evidence>
<feature type="transmembrane region" description="Helical" evidence="7">
    <location>
        <begin position="286"/>
        <end position="306"/>
    </location>
</feature>
<evidence type="ECO:0000256" key="4">
    <source>
        <dbReference type="ARBA" id="ARBA00022692"/>
    </source>
</evidence>
<evidence type="ECO:0000256" key="5">
    <source>
        <dbReference type="ARBA" id="ARBA00022989"/>
    </source>
</evidence>
<keyword evidence="5 7" id="KW-1133">Transmembrane helix</keyword>